<organism evidence="2 3">
    <name type="scientific">Thraustotheca clavata</name>
    <dbReference type="NCBI Taxonomy" id="74557"/>
    <lineage>
        <taxon>Eukaryota</taxon>
        <taxon>Sar</taxon>
        <taxon>Stramenopiles</taxon>
        <taxon>Oomycota</taxon>
        <taxon>Saprolegniomycetes</taxon>
        <taxon>Saprolegniales</taxon>
        <taxon>Achlyaceae</taxon>
        <taxon>Thraustotheca</taxon>
    </lineage>
</organism>
<dbReference type="InterPro" id="IPR035892">
    <property type="entry name" value="C2_domain_sf"/>
</dbReference>
<name>A0A1W0A881_9STRA</name>
<accession>A0A1W0A881</accession>
<dbReference type="InterPro" id="IPR000008">
    <property type="entry name" value="C2_dom"/>
</dbReference>
<dbReference type="Pfam" id="PF00168">
    <property type="entry name" value="C2"/>
    <property type="match status" value="1"/>
</dbReference>
<dbReference type="SUPFAM" id="SSF49562">
    <property type="entry name" value="C2 domain (Calcium/lipid-binding domain, CaLB)"/>
    <property type="match status" value="1"/>
</dbReference>
<evidence type="ECO:0000313" key="3">
    <source>
        <dbReference type="Proteomes" id="UP000243217"/>
    </source>
</evidence>
<dbReference type="Gene3D" id="2.60.40.150">
    <property type="entry name" value="C2 domain"/>
    <property type="match status" value="1"/>
</dbReference>
<dbReference type="Proteomes" id="UP000243217">
    <property type="component" value="Unassembled WGS sequence"/>
</dbReference>
<dbReference type="OrthoDB" id="76604at2759"/>
<gene>
    <name evidence="2" type="ORF">THRCLA_01582</name>
</gene>
<dbReference type="AlphaFoldDB" id="A0A1W0A881"/>
<comment type="caution">
    <text evidence="2">The sequence shown here is derived from an EMBL/GenBank/DDBJ whole genome shotgun (WGS) entry which is preliminary data.</text>
</comment>
<evidence type="ECO:0000313" key="2">
    <source>
        <dbReference type="EMBL" id="OQS06381.1"/>
    </source>
</evidence>
<keyword evidence="3" id="KW-1185">Reference proteome</keyword>
<dbReference type="EMBL" id="JNBS01000350">
    <property type="protein sequence ID" value="OQS06381.1"/>
    <property type="molecule type" value="Genomic_DNA"/>
</dbReference>
<feature type="domain" description="C2" evidence="1">
    <location>
        <begin position="164"/>
        <end position="255"/>
    </location>
</feature>
<sequence>MGTREQHQAYAAIYRLNDPHFLRDLLVEDVVLLTHDGISIYGATNVLGYLVGNGMTQWSQIITNVDAAISVGPRKTNVKYVIDNGYAKEVLFEEIITWNDDLLIETMVHTSKHRHRARTLPLPSQSQGSCDGIDYLVDTFVSSSTSSSHSSSMCQRNRTPPRFEISHASVTDLTSVKRHRSINAYLLVKEFPSGRVLHRSGVVKNSPTPQWQTPIAFECSPRFRRLDISIVHTSMVYTKQLGQVSIDASVLPSKAREQYDFMGSIVADLNCAPDLYITFHRSDICSVEEDFKIPHKSVDPLYRPKELLPQGNIALAAEPESKGFVKLEQARPQPNVDNQLIYHMLQAVSISLLCVLGMVLVEYTLIGEE</sequence>
<reference evidence="2 3" key="1">
    <citation type="journal article" date="2014" name="Genome Biol. Evol.">
        <title>The secreted proteins of Achlya hypogyna and Thraustotheca clavata identify the ancestral oomycete secretome and reveal gene acquisitions by horizontal gene transfer.</title>
        <authorList>
            <person name="Misner I."/>
            <person name="Blouin N."/>
            <person name="Leonard G."/>
            <person name="Richards T.A."/>
            <person name="Lane C.E."/>
        </authorList>
    </citation>
    <scope>NUCLEOTIDE SEQUENCE [LARGE SCALE GENOMIC DNA]</scope>
    <source>
        <strain evidence="2 3">ATCC 34112</strain>
    </source>
</reference>
<protein>
    <recommendedName>
        <fullName evidence="1">C2 domain-containing protein</fullName>
    </recommendedName>
</protein>
<evidence type="ECO:0000259" key="1">
    <source>
        <dbReference type="Pfam" id="PF00168"/>
    </source>
</evidence>
<proteinExistence type="predicted"/>